<reference evidence="1" key="1">
    <citation type="journal article" date="2015" name="Nature">
        <title>Complex archaea that bridge the gap between prokaryotes and eukaryotes.</title>
        <authorList>
            <person name="Spang A."/>
            <person name="Saw J.H."/>
            <person name="Jorgensen S.L."/>
            <person name="Zaremba-Niedzwiedzka K."/>
            <person name="Martijn J."/>
            <person name="Lind A.E."/>
            <person name="van Eijk R."/>
            <person name="Schleper C."/>
            <person name="Guy L."/>
            <person name="Ettema T.J."/>
        </authorList>
    </citation>
    <scope>NUCLEOTIDE SEQUENCE</scope>
</reference>
<organism evidence="1">
    <name type="scientific">marine sediment metagenome</name>
    <dbReference type="NCBI Taxonomy" id="412755"/>
    <lineage>
        <taxon>unclassified sequences</taxon>
        <taxon>metagenomes</taxon>
        <taxon>ecological metagenomes</taxon>
    </lineage>
</organism>
<evidence type="ECO:0000313" key="1">
    <source>
        <dbReference type="EMBL" id="KKK48978.1"/>
    </source>
</evidence>
<dbReference type="AlphaFoldDB" id="A0A0F8VX74"/>
<name>A0A0F8VX74_9ZZZZ</name>
<dbReference type="EMBL" id="LAZR01068790">
    <property type="protein sequence ID" value="KKK48978.1"/>
    <property type="molecule type" value="Genomic_DNA"/>
</dbReference>
<feature type="non-terminal residue" evidence="1">
    <location>
        <position position="63"/>
    </location>
</feature>
<accession>A0A0F8VX74</accession>
<dbReference type="Gene3D" id="3.20.20.70">
    <property type="entry name" value="Aldolase class I"/>
    <property type="match status" value="1"/>
</dbReference>
<sequence>MPKSNQSKEIMDRKIDHLKIPLEFNVQHSKNYFEHIKLIHHPIPDVDFEEVDLSVKFFNKKVS</sequence>
<gene>
    <name evidence="1" type="ORF">LCGC14_3139710</name>
</gene>
<dbReference type="InterPro" id="IPR013785">
    <property type="entry name" value="Aldolase_TIM"/>
</dbReference>
<proteinExistence type="predicted"/>
<comment type="caution">
    <text evidence="1">The sequence shown here is derived from an EMBL/GenBank/DDBJ whole genome shotgun (WGS) entry which is preliminary data.</text>
</comment>
<protein>
    <submittedName>
        <fullName evidence="1">Uncharacterized protein</fullName>
    </submittedName>
</protein>